<dbReference type="EMBL" id="JAFFZS010000026">
    <property type="protein sequence ID" value="MBN0047487.1"/>
    <property type="molecule type" value="Genomic_DNA"/>
</dbReference>
<feature type="region of interest" description="Disordered" evidence="1">
    <location>
        <begin position="56"/>
        <end position="77"/>
    </location>
</feature>
<dbReference type="Gene3D" id="3.30.10.20">
    <property type="match status" value="1"/>
</dbReference>
<feature type="compositionally biased region" description="Low complexity" evidence="1">
    <location>
        <begin position="330"/>
        <end position="353"/>
    </location>
</feature>
<dbReference type="Pfam" id="PF03793">
    <property type="entry name" value="PASTA"/>
    <property type="match status" value="1"/>
</dbReference>
<evidence type="ECO:0000256" key="1">
    <source>
        <dbReference type="SAM" id="MobiDB-lite"/>
    </source>
</evidence>
<dbReference type="InterPro" id="IPR046704">
    <property type="entry name" value="DUF6777"/>
</dbReference>
<sequence length="495" mass="50279">MTLRAVRTTILVCILMLSGCDRVDPVSAVKAVASGVPSLAPFFDENDKLGRDAGVRARPAPGGTLQQGDTPGLYGGSRQPTACDVDRLERFLTDPAQRRKAQVWAAVLGIRTGEIPEYLDRLTPVLLRHDTLVKNHDYKQGKAVPFDSLLQAGIAVLVDRQGLPAVKCSCGNPLRPFAGDTGRISVRFTDGNRKWRDYDPSSVVAVRPAPHQLERLALVDVDEPDRGIERPVGSTGEDDSAFDTRQRRAVPDVTGTTFGRAGRELTDAGLAVAWAGREPPSDSTRVTGSDPPAGTSLRFGEYVTLSVVPSDDASTSPPPAGSWPPETGTGSPRSPDPGTDSPDSPDPGTTDPGTPGPDSPGPGTDSPGSPGPGSGSPSEGSPGSTPPTSPPSPTPPTALPTAFGSTPGQPTASPAPPPSGGPPEPGPPPAGRSPERTATVTGGPARGRGSAPPGDGSGPERTGGTSGPGSGPAQPPPDSTGAGGTAVPTGPAPRP</sequence>
<evidence type="ECO:0000259" key="2">
    <source>
        <dbReference type="PROSITE" id="PS51178"/>
    </source>
</evidence>
<dbReference type="Proteomes" id="UP000788262">
    <property type="component" value="Unassembled WGS sequence"/>
</dbReference>
<feature type="region of interest" description="Disordered" evidence="1">
    <location>
        <begin position="225"/>
        <end position="248"/>
    </location>
</feature>
<name>A0ABS2VWG2_STRAS</name>
<organism evidence="3 4">
    <name type="scientific">Streptomyces actuosus</name>
    <dbReference type="NCBI Taxonomy" id="1885"/>
    <lineage>
        <taxon>Bacteria</taxon>
        <taxon>Bacillati</taxon>
        <taxon>Actinomycetota</taxon>
        <taxon>Actinomycetes</taxon>
        <taxon>Kitasatosporales</taxon>
        <taxon>Streptomycetaceae</taxon>
        <taxon>Streptomyces</taxon>
    </lineage>
</organism>
<dbReference type="PROSITE" id="PS51178">
    <property type="entry name" value="PASTA"/>
    <property type="match status" value="1"/>
</dbReference>
<keyword evidence="4" id="KW-1185">Reference proteome</keyword>
<dbReference type="Pfam" id="PF20568">
    <property type="entry name" value="DUF6777"/>
    <property type="match status" value="1"/>
</dbReference>
<proteinExistence type="predicted"/>
<gene>
    <name evidence="3" type="ORF">JS756_25955</name>
</gene>
<evidence type="ECO:0000313" key="3">
    <source>
        <dbReference type="EMBL" id="MBN0047487.1"/>
    </source>
</evidence>
<reference evidence="3 4" key="1">
    <citation type="submission" date="2021-02" db="EMBL/GenBank/DDBJ databases">
        <title>Whole genome sequencing of Streptomyces actuosus VRA1.</title>
        <authorList>
            <person name="Sen G."/>
            <person name="Sen A."/>
        </authorList>
    </citation>
    <scope>NUCLEOTIDE SEQUENCE [LARGE SCALE GENOMIC DNA]</scope>
    <source>
        <strain evidence="3 4">VRA1</strain>
    </source>
</reference>
<feature type="compositionally biased region" description="Low complexity" evidence="1">
    <location>
        <begin position="306"/>
        <end position="315"/>
    </location>
</feature>
<dbReference type="InterPro" id="IPR005543">
    <property type="entry name" value="PASTA_dom"/>
</dbReference>
<dbReference type="PROSITE" id="PS51257">
    <property type="entry name" value="PROKAR_LIPOPROTEIN"/>
    <property type="match status" value="1"/>
</dbReference>
<feature type="compositionally biased region" description="Pro residues" evidence="1">
    <location>
        <begin position="413"/>
        <end position="431"/>
    </location>
</feature>
<protein>
    <submittedName>
        <fullName evidence="3">PASTA domain-containing protein</fullName>
    </submittedName>
</protein>
<dbReference type="PRINTS" id="PR01217">
    <property type="entry name" value="PRICHEXTENSN"/>
</dbReference>
<feature type="compositionally biased region" description="Pro residues" evidence="1">
    <location>
        <begin position="384"/>
        <end position="398"/>
    </location>
</feature>
<feature type="domain" description="PASTA" evidence="2">
    <location>
        <begin position="244"/>
        <end position="309"/>
    </location>
</feature>
<dbReference type="CDD" id="cd06577">
    <property type="entry name" value="PASTA_pknB"/>
    <property type="match status" value="1"/>
</dbReference>
<evidence type="ECO:0000313" key="4">
    <source>
        <dbReference type="Proteomes" id="UP000788262"/>
    </source>
</evidence>
<feature type="region of interest" description="Disordered" evidence="1">
    <location>
        <begin position="276"/>
        <end position="495"/>
    </location>
</feature>
<comment type="caution">
    <text evidence="3">The sequence shown here is derived from an EMBL/GenBank/DDBJ whole genome shotgun (WGS) entry which is preliminary data.</text>
</comment>
<accession>A0ABS2VWG2</accession>
<feature type="compositionally biased region" description="Low complexity" evidence="1">
    <location>
        <begin position="447"/>
        <end position="463"/>
    </location>
</feature>